<reference evidence="1 2" key="1">
    <citation type="submission" date="2020-04" db="EMBL/GenBank/DDBJ databases">
        <title>Genome-Wide Identification of 5-Methylcytosine Sites in Bacterial Genomes By High-Throughput Sequencing of MspJI Restriction Fragments.</title>
        <authorList>
            <person name="Wu V."/>
        </authorList>
    </citation>
    <scope>NUCLEOTIDE SEQUENCE [LARGE SCALE GENOMIC DNA]</scope>
    <source>
        <strain evidence="1 2">CCAP 1403/13f</strain>
    </source>
</reference>
<gene>
    <name evidence="1" type="ORF">HGD76_16695</name>
</gene>
<sequence>MQITISPHLQSTYKLIQCAFPKGIEPQNYLPLLALLSEEMSDRNLAEVVAYYSGKDYSVVLNDVYRVQSINIPTSEAIANLKKRLLICGYEQWLEEG</sequence>
<dbReference type="RefSeq" id="WP_168696445.1">
    <property type="nucleotide sequence ID" value="NZ_CP051206.1"/>
</dbReference>
<dbReference type="KEGG" id="dfs:HGD76_16695"/>
<evidence type="ECO:0000313" key="1">
    <source>
        <dbReference type="EMBL" id="QJB45563.1"/>
    </source>
</evidence>
<dbReference type="InterPro" id="IPR044918">
    <property type="entry name" value="DUF3349_helical"/>
</dbReference>
<dbReference type="Proteomes" id="UP000502433">
    <property type="component" value="Chromosome"/>
</dbReference>
<evidence type="ECO:0000313" key="2">
    <source>
        <dbReference type="Proteomes" id="UP000502433"/>
    </source>
</evidence>
<dbReference type="Gene3D" id="1.10.150.430">
    <property type="entry name" value="DUF3349, helical bundle"/>
    <property type="match status" value="1"/>
</dbReference>
<dbReference type="EMBL" id="CP051206">
    <property type="protein sequence ID" value="QJB45563.1"/>
    <property type="molecule type" value="Genomic_DNA"/>
</dbReference>
<accession>A0A6H2C294</accession>
<organism evidence="1 2">
    <name type="scientific">Dolichospermum flos-aquae CCAP 1403/13F</name>
    <dbReference type="NCBI Taxonomy" id="315271"/>
    <lineage>
        <taxon>Bacteria</taxon>
        <taxon>Bacillati</taxon>
        <taxon>Cyanobacteriota</taxon>
        <taxon>Cyanophyceae</taxon>
        <taxon>Nostocales</taxon>
        <taxon>Aphanizomenonaceae</taxon>
        <taxon>Dolichospermum</taxon>
    </lineage>
</organism>
<proteinExistence type="predicted"/>
<dbReference type="AlphaFoldDB" id="A0A6H2C294"/>
<name>A0A6H2C294_DOLFA</name>
<reference evidence="1 2" key="2">
    <citation type="submission" date="2020-04" db="EMBL/GenBank/DDBJ databases">
        <authorList>
            <person name="Fomenkov A."/>
            <person name="Anton B.P."/>
            <person name="Roberts R.J."/>
        </authorList>
    </citation>
    <scope>NUCLEOTIDE SEQUENCE [LARGE SCALE GENOMIC DNA]</scope>
    <source>
        <strain evidence="1 2">CCAP 1403/13f</strain>
    </source>
</reference>
<protein>
    <submittedName>
        <fullName evidence="1">DUF3349 domain-containing protein</fullName>
    </submittedName>
</protein>